<dbReference type="EMBL" id="CADCXV010000335">
    <property type="protein sequence ID" value="CAB0029620.1"/>
    <property type="molecule type" value="Genomic_DNA"/>
</dbReference>
<dbReference type="PANTHER" id="PTHR24028:SF328">
    <property type="entry name" value="CADHERIN-3"/>
    <property type="match status" value="1"/>
</dbReference>
<keyword evidence="3" id="KW-1133">Transmembrane helix</keyword>
<evidence type="ECO:0000256" key="6">
    <source>
        <dbReference type="SAM" id="MobiDB-lite"/>
    </source>
</evidence>
<dbReference type="InterPro" id="IPR015919">
    <property type="entry name" value="Cadherin-like_sf"/>
</dbReference>
<name>A0A6H5I3M8_9HYME</name>
<evidence type="ECO:0000256" key="2">
    <source>
        <dbReference type="ARBA" id="ARBA00022692"/>
    </source>
</evidence>
<dbReference type="PROSITE" id="PS50268">
    <property type="entry name" value="CADHERIN_2"/>
    <property type="match status" value="1"/>
</dbReference>
<dbReference type="InterPro" id="IPR050174">
    <property type="entry name" value="Protocadherin/Cadherin-CA"/>
</dbReference>
<dbReference type="Gene3D" id="2.60.40.60">
    <property type="entry name" value="Cadherins"/>
    <property type="match status" value="1"/>
</dbReference>
<reference evidence="8 9" key="1">
    <citation type="submission" date="2020-02" db="EMBL/GenBank/DDBJ databases">
        <authorList>
            <person name="Ferguson B K."/>
        </authorList>
    </citation>
    <scope>NUCLEOTIDE SEQUENCE [LARGE SCALE GENOMIC DNA]</scope>
</reference>
<evidence type="ECO:0000256" key="1">
    <source>
        <dbReference type="ARBA" id="ARBA00004167"/>
    </source>
</evidence>
<evidence type="ECO:0000259" key="7">
    <source>
        <dbReference type="PROSITE" id="PS50268"/>
    </source>
</evidence>
<sequence>MGLPIASIYIRAGHHERQQDLLQVLVAVSLSRWSDAISVQVSRARGWGSQAAAAAAAAATATSARGSPAGLFFGSYMPVRVNVLDKNDVAPSWSAGGPWRYEVSEEAPPGTLIAQLRAEDPDSIGSVKYSIVEPPPAANGNNNGGSGNSQDNLLLEVGTSSSSSRSSSPFKLDAGTGQLRLVEALDREAKDTYVLRVRADDGLQHSDCQLTILRV</sequence>
<dbReference type="AlphaFoldDB" id="A0A6H5I3M8"/>
<organism evidence="8 9">
    <name type="scientific">Trichogramma brassicae</name>
    <dbReference type="NCBI Taxonomy" id="86971"/>
    <lineage>
        <taxon>Eukaryota</taxon>
        <taxon>Metazoa</taxon>
        <taxon>Ecdysozoa</taxon>
        <taxon>Arthropoda</taxon>
        <taxon>Hexapoda</taxon>
        <taxon>Insecta</taxon>
        <taxon>Pterygota</taxon>
        <taxon>Neoptera</taxon>
        <taxon>Endopterygota</taxon>
        <taxon>Hymenoptera</taxon>
        <taxon>Apocrita</taxon>
        <taxon>Proctotrupomorpha</taxon>
        <taxon>Chalcidoidea</taxon>
        <taxon>Trichogrammatidae</taxon>
        <taxon>Trichogramma</taxon>
    </lineage>
</organism>
<dbReference type="CDD" id="cd11304">
    <property type="entry name" value="Cadherin_repeat"/>
    <property type="match status" value="1"/>
</dbReference>
<feature type="domain" description="Cadherin" evidence="7">
    <location>
        <begin position="95"/>
        <end position="201"/>
    </location>
</feature>
<keyword evidence="5" id="KW-0106">Calcium</keyword>
<dbReference type="GO" id="GO:0005886">
    <property type="term" value="C:plasma membrane"/>
    <property type="evidence" value="ECO:0007669"/>
    <property type="project" value="TreeGrafter"/>
</dbReference>
<dbReference type="OrthoDB" id="6252479at2759"/>
<dbReference type="Proteomes" id="UP000479190">
    <property type="component" value="Unassembled WGS sequence"/>
</dbReference>
<dbReference type="SUPFAM" id="SSF49313">
    <property type="entry name" value="Cadherin-like"/>
    <property type="match status" value="1"/>
</dbReference>
<dbReference type="SMART" id="SM00112">
    <property type="entry name" value="CA"/>
    <property type="match status" value="1"/>
</dbReference>
<dbReference type="PANTHER" id="PTHR24028">
    <property type="entry name" value="CADHERIN-87A"/>
    <property type="match status" value="1"/>
</dbReference>
<dbReference type="PRINTS" id="PR00205">
    <property type="entry name" value="CADHERIN"/>
</dbReference>
<dbReference type="InterPro" id="IPR002126">
    <property type="entry name" value="Cadherin-like_dom"/>
</dbReference>
<proteinExistence type="predicted"/>
<accession>A0A6H5I3M8</accession>
<keyword evidence="9" id="KW-1185">Reference proteome</keyword>
<evidence type="ECO:0000313" key="9">
    <source>
        <dbReference type="Proteomes" id="UP000479190"/>
    </source>
</evidence>
<keyword evidence="4" id="KW-0325">Glycoprotein</keyword>
<dbReference type="GO" id="GO:0007156">
    <property type="term" value="P:homophilic cell adhesion via plasma membrane adhesion molecules"/>
    <property type="evidence" value="ECO:0007669"/>
    <property type="project" value="InterPro"/>
</dbReference>
<keyword evidence="2" id="KW-0812">Transmembrane</keyword>
<evidence type="ECO:0000256" key="3">
    <source>
        <dbReference type="ARBA" id="ARBA00022989"/>
    </source>
</evidence>
<keyword evidence="3" id="KW-0472">Membrane</keyword>
<feature type="region of interest" description="Disordered" evidence="6">
    <location>
        <begin position="131"/>
        <end position="172"/>
    </location>
</feature>
<evidence type="ECO:0000313" key="8">
    <source>
        <dbReference type="EMBL" id="CAB0029620.1"/>
    </source>
</evidence>
<comment type="subcellular location">
    <subcellularLocation>
        <location evidence="1">Membrane</location>
        <topology evidence="1">Single-pass membrane protein</topology>
    </subcellularLocation>
</comment>
<protein>
    <recommendedName>
        <fullName evidence="7">Cadherin domain-containing protein</fullName>
    </recommendedName>
</protein>
<gene>
    <name evidence="8" type="ORF">TBRA_LOCUS1649</name>
</gene>
<evidence type="ECO:0000256" key="5">
    <source>
        <dbReference type="PROSITE-ProRule" id="PRU00043"/>
    </source>
</evidence>
<dbReference type="Pfam" id="PF00028">
    <property type="entry name" value="Cadherin"/>
    <property type="match status" value="1"/>
</dbReference>
<evidence type="ECO:0000256" key="4">
    <source>
        <dbReference type="ARBA" id="ARBA00023180"/>
    </source>
</evidence>
<dbReference type="GO" id="GO:0005509">
    <property type="term" value="F:calcium ion binding"/>
    <property type="evidence" value="ECO:0007669"/>
    <property type="project" value="UniProtKB-UniRule"/>
</dbReference>